<evidence type="ECO:0000313" key="3">
    <source>
        <dbReference type="EMBL" id="CAL4786269.1"/>
    </source>
</evidence>
<accession>A0A9P1CUS7</accession>
<evidence type="ECO:0000313" key="2">
    <source>
        <dbReference type="EMBL" id="CAL1152332.1"/>
    </source>
</evidence>
<keyword evidence="4" id="KW-1185">Reference proteome</keyword>
<reference evidence="2" key="2">
    <citation type="submission" date="2024-04" db="EMBL/GenBank/DDBJ databases">
        <authorList>
            <person name="Chen Y."/>
            <person name="Shah S."/>
            <person name="Dougan E. K."/>
            <person name="Thang M."/>
            <person name="Chan C."/>
        </authorList>
    </citation>
    <scope>NUCLEOTIDE SEQUENCE [LARGE SCALE GENOMIC DNA]</scope>
</reference>
<comment type="caution">
    <text evidence="1">The sequence shown here is derived from an EMBL/GenBank/DDBJ whole genome shotgun (WGS) entry which is preliminary data.</text>
</comment>
<dbReference type="AlphaFoldDB" id="A0A9P1CUS7"/>
<protein>
    <submittedName>
        <fullName evidence="3">Thioesterase domain-containing protein</fullName>
    </submittedName>
</protein>
<proteinExistence type="predicted"/>
<reference evidence="1" key="1">
    <citation type="submission" date="2022-10" db="EMBL/GenBank/DDBJ databases">
        <authorList>
            <person name="Chen Y."/>
            <person name="Dougan E. K."/>
            <person name="Chan C."/>
            <person name="Rhodes N."/>
            <person name="Thang M."/>
        </authorList>
    </citation>
    <scope>NUCLEOTIDE SEQUENCE</scope>
</reference>
<dbReference type="EMBL" id="CAMXCT020002559">
    <property type="protein sequence ID" value="CAL1152332.1"/>
    <property type="molecule type" value="Genomic_DNA"/>
</dbReference>
<dbReference type="CDD" id="cd03443">
    <property type="entry name" value="PaaI_thioesterase"/>
    <property type="match status" value="1"/>
</dbReference>
<dbReference type="EMBL" id="CAMXCT030002559">
    <property type="protein sequence ID" value="CAL4786269.1"/>
    <property type="molecule type" value="Genomic_DNA"/>
</dbReference>
<sequence length="277" mass="31342">MGEHESESLEARNRKRAADPVNGADAFQLPEEMMEWYRSLDSAGAHAASEAKWWQDFLKDQCDRAGGWTRNWPIHAKHPELNHLYVHRHSAPMHFVIGRQSPFYIERCFRNDRKRAVWAVYFGPFCSNGDYQVGVGNGGAIAALLDLMTATLGNIYLQGRCPTLSLSVKMLKPVVPMPGLFKAEAWIEKEEAGRLYTKAEFSDGQGVIFDVCEAVLKGLLLQLADEELVVMAYALEQVAEAASRRLVKDLEVRDELRSTCMHRREYLQLLEGALSRN</sequence>
<gene>
    <name evidence="1" type="ORF">C1SCF055_LOCUS25213</name>
</gene>
<name>A0A9P1CUS7_9DINO</name>
<dbReference type="InterPro" id="IPR029069">
    <property type="entry name" value="HotDog_dom_sf"/>
</dbReference>
<dbReference type="OrthoDB" id="10591264at2759"/>
<dbReference type="SUPFAM" id="SSF54637">
    <property type="entry name" value="Thioesterase/thiol ester dehydrase-isomerase"/>
    <property type="match status" value="1"/>
</dbReference>
<dbReference type="Proteomes" id="UP001152797">
    <property type="component" value="Unassembled WGS sequence"/>
</dbReference>
<dbReference type="Gene3D" id="3.10.129.10">
    <property type="entry name" value="Hotdog Thioesterase"/>
    <property type="match status" value="1"/>
</dbReference>
<dbReference type="EMBL" id="CAMXCT010002559">
    <property type="protein sequence ID" value="CAI3998957.1"/>
    <property type="molecule type" value="Genomic_DNA"/>
</dbReference>
<evidence type="ECO:0000313" key="4">
    <source>
        <dbReference type="Proteomes" id="UP001152797"/>
    </source>
</evidence>
<organism evidence="1">
    <name type="scientific">Cladocopium goreaui</name>
    <dbReference type="NCBI Taxonomy" id="2562237"/>
    <lineage>
        <taxon>Eukaryota</taxon>
        <taxon>Sar</taxon>
        <taxon>Alveolata</taxon>
        <taxon>Dinophyceae</taxon>
        <taxon>Suessiales</taxon>
        <taxon>Symbiodiniaceae</taxon>
        <taxon>Cladocopium</taxon>
    </lineage>
</organism>
<evidence type="ECO:0000313" key="1">
    <source>
        <dbReference type="EMBL" id="CAI3998957.1"/>
    </source>
</evidence>